<dbReference type="SMART" id="SM00345">
    <property type="entry name" value="HTH_GNTR"/>
    <property type="match status" value="1"/>
</dbReference>
<dbReference type="InterPro" id="IPR036390">
    <property type="entry name" value="WH_DNA-bd_sf"/>
</dbReference>
<evidence type="ECO:0000256" key="3">
    <source>
        <dbReference type="ARBA" id="ARBA00023163"/>
    </source>
</evidence>
<name>A0A644Z8X1_9ZZZZ</name>
<dbReference type="PANTHER" id="PTHR30146">
    <property type="entry name" value="LACI-RELATED TRANSCRIPTIONAL REPRESSOR"/>
    <property type="match status" value="1"/>
</dbReference>
<dbReference type="InterPro" id="IPR046335">
    <property type="entry name" value="LacI/GalR-like_sensor"/>
</dbReference>
<gene>
    <name evidence="5" type="primary">araR_3</name>
    <name evidence="5" type="ORF">SDC9_83713</name>
</gene>
<dbReference type="InterPro" id="IPR028082">
    <property type="entry name" value="Peripla_BP_I"/>
</dbReference>
<dbReference type="InterPro" id="IPR000524">
    <property type="entry name" value="Tscrpt_reg_HTH_GntR"/>
</dbReference>
<sequence>MPLYQNIAQDITQRIQSRELSSRLPGVAELAEYYTVNPNTIQRALEVLKTRGVIYGRRGKGTYVTPRIFSGTGENVVIYLKIFMLTNPFYLRFLELLNSRIMACGFGVEVIIDRQMPQTRHCRAALVLENTLSGQQLDELAALVNQHRVIVVNRYGSGCITVGSDNFAGGAMAMDLLYGAGHRRIGVIAREMPVNSTFAQRYAGVASVTARHRDLQIASAVVDGNQEGDLINIVNRAVDHVLREMPDATAIFAFTDQLAAQAAAYLKSLGRAIPDDISIIGYDNNDFAKLLQPALTTIEEPVSALADRIMELIGKNVDGDIPVSELLAKPKLIERESVRIIAGNGGPDRMGKNSQPMIRIAAGVE</sequence>
<evidence type="ECO:0000313" key="5">
    <source>
        <dbReference type="EMBL" id="MPM37107.1"/>
    </source>
</evidence>
<dbReference type="EMBL" id="VSSQ01007831">
    <property type="protein sequence ID" value="MPM37107.1"/>
    <property type="molecule type" value="Genomic_DNA"/>
</dbReference>
<evidence type="ECO:0000256" key="1">
    <source>
        <dbReference type="ARBA" id="ARBA00023015"/>
    </source>
</evidence>
<reference evidence="5" key="1">
    <citation type="submission" date="2019-08" db="EMBL/GenBank/DDBJ databases">
        <authorList>
            <person name="Kucharzyk K."/>
            <person name="Murdoch R.W."/>
            <person name="Higgins S."/>
            <person name="Loffler F."/>
        </authorList>
    </citation>
    <scope>NUCLEOTIDE SEQUENCE</scope>
</reference>
<keyword evidence="2" id="KW-0238">DNA-binding</keyword>
<dbReference type="AlphaFoldDB" id="A0A644Z8X1"/>
<accession>A0A644Z8X1</accession>
<keyword evidence="1" id="KW-0805">Transcription regulation</keyword>
<dbReference type="Pfam" id="PF13377">
    <property type="entry name" value="Peripla_BP_3"/>
    <property type="match status" value="1"/>
</dbReference>
<dbReference type="PANTHER" id="PTHR30146:SF109">
    <property type="entry name" value="HTH-TYPE TRANSCRIPTIONAL REGULATOR GALS"/>
    <property type="match status" value="1"/>
</dbReference>
<dbReference type="Pfam" id="PF00392">
    <property type="entry name" value="GntR"/>
    <property type="match status" value="1"/>
</dbReference>
<dbReference type="SUPFAM" id="SSF53822">
    <property type="entry name" value="Periplasmic binding protein-like I"/>
    <property type="match status" value="1"/>
</dbReference>
<protein>
    <submittedName>
        <fullName evidence="5">Arabinose metabolism transcriptional repressor</fullName>
    </submittedName>
</protein>
<evidence type="ECO:0000259" key="4">
    <source>
        <dbReference type="PROSITE" id="PS50949"/>
    </source>
</evidence>
<proteinExistence type="predicted"/>
<organism evidence="5">
    <name type="scientific">bioreactor metagenome</name>
    <dbReference type="NCBI Taxonomy" id="1076179"/>
    <lineage>
        <taxon>unclassified sequences</taxon>
        <taxon>metagenomes</taxon>
        <taxon>ecological metagenomes</taxon>
    </lineage>
</organism>
<keyword evidence="3" id="KW-0804">Transcription</keyword>
<dbReference type="InterPro" id="IPR036388">
    <property type="entry name" value="WH-like_DNA-bd_sf"/>
</dbReference>
<feature type="domain" description="HTH gntR-type" evidence="4">
    <location>
        <begin position="1"/>
        <end position="67"/>
    </location>
</feature>
<comment type="caution">
    <text evidence="5">The sequence shown here is derived from an EMBL/GenBank/DDBJ whole genome shotgun (WGS) entry which is preliminary data.</text>
</comment>
<dbReference type="PROSITE" id="PS50949">
    <property type="entry name" value="HTH_GNTR"/>
    <property type="match status" value="1"/>
</dbReference>
<evidence type="ECO:0000256" key="2">
    <source>
        <dbReference type="ARBA" id="ARBA00023125"/>
    </source>
</evidence>
<dbReference type="SUPFAM" id="SSF46785">
    <property type="entry name" value="Winged helix' DNA-binding domain"/>
    <property type="match status" value="1"/>
</dbReference>
<dbReference type="Gene3D" id="1.10.10.10">
    <property type="entry name" value="Winged helix-like DNA-binding domain superfamily/Winged helix DNA-binding domain"/>
    <property type="match status" value="1"/>
</dbReference>
<dbReference type="CDD" id="cd07377">
    <property type="entry name" value="WHTH_GntR"/>
    <property type="match status" value="1"/>
</dbReference>
<dbReference type="GO" id="GO:0003700">
    <property type="term" value="F:DNA-binding transcription factor activity"/>
    <property type="evidence" value="ECO:0007669"/>
    <property type="project" value="InterPro"/>
</dbReference>
<dbReference type="Gene3D" id="3.40.50.2300">
    <property type="match status" value="2"/>
</dbReference>
<dbReference type="GO" id="GO:0000976">
    <property type="term" value="F:transcription cis-regulatory region binding"/>
    <property type="evidence" value="ECO:0007669"/>
    <property type="project" value="TreeGrafter"/>
</dbReference>